<evidence type="ECO:0000313" key="3">
    <source>
        <dbReference type="Proteomes" id="UP001309876"/>
    </source>
</evidence>
<dbReference type="Proteomes" id="UP001309876">
    <property type="component" value="Unassembled WGS sequence"/>
</dbReference>
<comment type="caution">
    <text evidence="2">The sequence shown here is derived from an EMBL/GenBank/DDBJ whole genome shotgun (WGS) entry which is preliminary data.</text>
</comment>
<accession>A0AAN7Y8J6</accession>
<protein>
    <submittedName>
        <fullName evidence="2">Uncharacterized protein</fullName>
    </submittedName>
</protein>
<keyword evidence="3" id="KW-1185">Reference proteome</keyword>
<dbReference type="EMBL" id="JAVRRJ010000010">
    <property type="protein sequence ID" value="KAK5081170.1"/>
    <property type="molecule type" value="Genomic_DNA"/>
</dbReference>
<proteinExistence type="predicted"/>
<evidence type="ECO:0000313" key="2">
    <source>
        <dbReference type="EMBL" id="KAK5081170.1"/>
    </source>
</evidence>
<dbReference type="AlphaFoldDB" id="A0AAN7Y8J6"/>
<gene>
    <name evidence="2" type="ORF">LTR05_007964</name>
</gene>
<feature type="region of interest" description="Disordered" evidence="1">
    <location>
        <begin position="214"/>
        <end position="254"/>
    </location>
</feature>
<organism evidence="2 3">
    <name type="scientific">Lithohypha guttulata</name>
    <dbReference type="NCBI Taxonomy" id="1690604"/>
    <lineage>
        <taxon>Eukaryota</taxon>
        <taxon>Fungi</taxon>
        <taxon>Dikarya</taxon>
        <taxon>Ascomycota</taxon>
        <taxon>Pezizomycotina</taxon>
        <taxon>Eurotiomycetes</taxon>
        <taxon>Chaetothyriomycetidae</taxon>
        <taxon>Chaetothyriales</taxon>
        <taxon>Trichomeriaceae</taxon>
        <taxon>Lithohypha</taxon>
    </lineage>
</organism>
<reference evidence="2 3" key="1">
    <citation type="submission" date="2023-08" db="EMBL/GenBank/DDBJ databases">
        <title>Black Yeasts Isolated from many extreme environments.</title>
        <authorList>
            <person name="Coleine C."/>
            <person name="Stajich J.E."/>
            <person name="Selbmann L."/>
        </authorList>
    </citation>
    <scope>NUCLEOTIDE SEQUENCE [LARGE SCALE GENOMIC DNA]</scope>
    <source>
        <strain evidence="2 3">CCFEE 5910</strain>
    </source>
</reference>
<name>A0AAN7Y8J6_9EURO</name>
<evidence type="ECO:0000256" key="1">
    <source>
        <dbReference type="SAM" id="MobiDB-lite"/>
    </source>
</evidence>
<feature type="compositionally biased region" description="Polar residues" evidence="1">
    <location>
        <begin position="227"/>
        <end position="240"/>
    </location>
</feature>
<sequence>MGLPNFVFAPDSQRSLVNDPTFQALCALCLTNNANNDYQLWHNILMYQHYPDPKDFLQIPYFSERIAGSEPGTRFNYNQIRNNLVAVQNDIVGGRETVVRMFAICNELVNAHVQYVQATANVEVFEMYSHMINHFYNINTDSELGNLIVSHSPPHNFQDARCPAYAAISEWITSSLRHWQGLARMTSEEVVQLKDKKQTKWFLAKLEMTMQSRSKKMLEQGAARTWHTPQAAPNSEEANVSPSSSPPRQEQPRNRRELIARHNRLAKQARLISSHRLKTRNLDSIHQLGDTTRIELSDSVIQAISNLQHKWAAEILPQDDEAESEEEYTERKWMEEAMKEKGLVGNASEQICDGISLPHGFVDWNAVQAVHATVASQYWWGSQGDRAMCERYQMPGDV</sequence>